<comment type="caution">
    <text evidence="2">The sequence shown here is derived from an EMBL/GenBank/DDBJ whole genome shotgun (WGS) entry which is preliminary data.</text>
</comment>
<keyword evidence="3" id="KW-1185">Reference proteome</keyword>
<reference evidence="2 3" key="1">
    <citation type="submission" date="2024-09" db="EMBL/GenBank/DDBJ databases">
        <authorList>
            <person name="Sun Q."/>
            <person name="Mori K."/>
        </authorList>
    </citation>
    <scope>NUCLEOTIDE SEQUENCE [LARGE SCALE GENOMIC DNA]</scope>
    <source>
        <strain evidence="2 3">KCTC 23076</strain>
    </source>
</reference>
<feature type="compositionally biased region" description="Basic and acidic residues" evidence="1">
    <location>
        <begin position="53"/>
        <end position="62"/>
    </location>
</feature>
<evidence type="ECO:0000313" key="2">
    <source>
        <dbReference type="EMBL" id="MFC0679412.1"/>
    </source>
</evidence>
<evidence type="ECO:0000313" key="3">
    <source>
        <dbReference type="Proteomes" id="UP001589896"/>
    </source>
</evidence>
<evidence type="ECO:0000256" key="1">
    <source>
        <dbReference type="SAM" id="MobiDB-lite"/>
    </source>
</evidence>
<feature type="compositionally biased region" description="Polar residues" evidence="1">
    <location>
        <begin position="10"/>
        <end position="23"/>
    </location>
</feature>
<sequence length="62" mass="7162">MSNRQKDSSHNQAQHRGMNNTDPQAKHDQESQDWVDARNSQDPDAPGGKRRYMHGEEDNKTQ</sequence>
<feature type="region of interest" description="Disordered" evidence="1">
    <location>
        <begin position="1"/>
        <end position="62"/>
    </location>
</feature>
<name>A0ABV6RR05_9GAMM</name>
<accession>A0ABV6RR05</accession>
<dbReference type="Proteomes" id="UP001589896">
    <property type="component" value="Unassembled WGS sequence"/>
</dbReference>
<organism evidence="2 3">
    <name type="scientific">Lysobacter korlensis</name>
    <dbReference type="NCBI Taxonomy" id="553636"/>
    <lineage>
        <taxon>Bacteria</taxon>
        <taxon>Pseudomonadati</taxon>
        <taxon>Pseudomonadota</taxon>
        <taxon>Gammaproteobacteria</taxon>
        <taxon>Lysobacterales</taxon>
        <taxon>Lysobacteraceae</taxon>
        <taxon>Lysobacter</taxon>
    </lineage>
</organism>
<dbReference type="EMBL" id="JBHLTG010000003">
    <property type="protein sequence ID" value="MFC0679412.1"/>
    <property type="molecule type" value="Genomic_DNA"/>
</dbReference>
<dbReference type="RefSeq" id="WP_386670139.1">
    <property type="nucleotide sequence ID" value="NZ_JBHLTG010000003.1"/>
</dbReference>
<protein>
    <submittedName>
        <fullName evidence="2">Uncharacterized protein</fullName>
    </submittedName>
</protein>
<gene>
    <name evidence="2" type="ORF">ACFFGH_16370</name>
</gene>
<feature type="compositionally biased region" description="Basic and acidic residues" evidence="1">
    <location>
        <begin position="24"/>
        <end position="41"/>
    </location>
</feature>
<proteinExistence type="predicted"/>